<dbReference type="PANTHER" id="PTHR43584">
    <property type="entry name" value="NUCLEOTIDYL TRANSFERASE"/>
    <property type="match status" value="1"/>
</dbReference>
<dbReference type="GO" id="GO:0003977">
    <property type="term" value="F:UDP-N-acetylglucosamine diphosphorylase activity"/>
    <property type="evidence" value="ECO:0007669"/>
    <property type="project" value="UniProtKB-UniRule"/>
</dbReference>
<feature type="binding site" evidence="17">
    <location>
        <position position="227"/>
    </location>
    <ligand>
        <name>UDP-N-acetyl-alpha-D-glucosamine</name>
        <dbReference type="ChEBI" id="CHEBI:57705"/>
    </ligand>
</feature>
<sequence length="477" mass="49297">MVLAAGHGKRMRSTLPKVLHPLLGRTLLGHVLTAAEPLAAERTLVVVGVGADQVSAHLAEVAPKSVPVVQSEQLGTGHAVRTALAALPESELTGTVLVLNGDLPLLRPETLTELVERHEASGAAATLLTAAVPDPTGLGRIRRGPRGDFAGIVEERDASAAQRAIQEINVGCYAFDAAALQTVLGQLSRDNAQREEYLTDAAGILLERGASVAVHQVADPIEALGCNDRAELAAARAQLRDRINREWLRAGVTIIDPATTWLDVTVTLGTDAVIEPHCQLRGATAVGERATVGPESTLTDCLVAEDAVVVRTHAVGAEVGPGAQVGPFSYLRPGARLAARAKVGAFVELKQAELGEGAKVPHLSYVGDATIGPAANIGAGTIFVNYDGVHKHHTEVGVAAFVGSNSSLVAPVSVEDGAYVAAGSVVTLGVEPGALAIARGQQRNVDGWVLRRRPDTASAEAARKAAPPATDQVAGES</sequence>
<dbReference type="CDD" id="cd02540">
    <property type="entry name" value="GT2_GlmU_N_bac"/>
    <property type="match status" value="1"/>
</dbReference>
<dbReference type="InterPro" id="IPR025877">
    <property type="entry name" value="MobA-like_NTP_Trfase"/>
</dbReference>
<feature type="active site" description="Proton acceptor" evidence="17">
    <location>
        <position position="362"/>
    </location>
</feature>
<comment type="catalytic activity">
    <reaction evidence="15 17">
        <text>N-acetyl-alpha-D-glucosamine 1-phosphate + UTP + H(+) = UDP-N-acetyl-alpha-D-glucosamine + diphosphate</text>
        <dbReference type="Rhea" id="RHEA:13509"/>
        <dbReference type="ChEBI" id="CHEBI:15378"/>
        <dbReference type="ChEBI" id="CHEBI:33019"/>
        <dbReference type="ChEBI" id="CHEBI:46398"/>
        <dbReference type="ChEBI" id="CHEBI:57705"/>
        <dbReference type="ChEBI" id="CHEBI:57776"/>
        <dbReference type="EC" id="2.7.7.23"/>
    </reaction>
</comment>
<feature type="binding site" evidence="17">
    <location>
        <position position="365"/>
    </location>
    <ligand>
        <name>UDP-N-acetyl-alpha-D-glucosamine</name>
        <dbReference type="ChEBI" id="CHEBI:57705"/>
    </ligand>
</feature>
<keyword evidence="11 17" id="KW-0511">Multifunctional enzyme</keyword>
<dbReference type="Gene3D" id="2.160.10.10">
    <property type="entry name" value="Hexapeptide repeat proteins"/>
    <property type="match status" value="1"/>
</dbReference>
<comment type="pathway">
    <text evidence="17">Nucleotide-sugar biosynthesis; UDP-N-acetyl-alpha-D-glucosamine biosynthesis; N-acetyl-alpha-D-glucosamine 1-phosphate from alpha-D-glucosamine 6-phosphate (route II): step 2/2.</text>
</comment>
<feature type="region of interest" description="Disordered" evidence="18">
    <location>
        <begin position="456"/>
        <end position="477"/>
    </location>
</feature>
<keyword evidence="8 17" id="KW-0460">Magnesium</keyword>
<feature type="compositionally biased region" description="Low complexity" evidence="18">
    <location>
        <begin position="457"/>
        <end position="469"/>
    </location>
</feature>
<comment type="caution">
    <text evidence="17">Lacks conserved residue(s) required for the propagation of feature annotation.</text>
</comment>
<dbReference type="PANTHER" id="PTHR43584:SF3">
    <property type="entry name" value="BIFUNCTIONAL PROTEIN GLMU"/>
    <property type="match status" value="1"/>
</dbReference>
<dbReference type="EC" id="2.7.7.23" evidence="17"/>
<dbReference type="InterPro" id="IPR038009">
    <property type="entry name" value="GlmU_C_LbH"/>
</dbReference>
<feature type="region of interest" description="Pyrophosphorylase" evidence="17">
    <location>
        <begin position="1"/>
        <end position="229"/>
    </location>
</feature>
<feature type="binding site" evidence="17">
    <location>
        <position position="422"/>
    </location>
    <ligand>
        <name>acetyl-CoA</name>
        <dbReference type="ChEBI" id="CHEBI:57288"/>
    </ligand>
</feature>
<dbReference type="InterPro" id="IPR029044">
    <property type="entry name" value="Nucleotide-diphossugar_trans"/>
</dbReference>
<name>A0A895YM96_9ACTN</name>
<keyword evidence="9 17" id="KW-0133">Cell shape</keyword>
<evidence type="ECO:0000256" key="14">
    <source>
        <dbReference type="ARBA" id="ARBA00048247"/>
    </source>
</evidence>
<feature type="binding site" evidence="17">
    <location>
        <position position="404"/>
    </location>
    <ligand>
        <name>acetyl-CoA</name>
        <dbReference type="ChEBI" id="CHEBI:57288"/>
    </ligand>
</feature>
<feature type="binding site" evidence="17">
    <location>
        <position position="439"/>
    </location>
    <ligand>
        <name>acetyl-CoA</name>
        <dbReference type="ChEBI" id="CHEBI:57288"/>
    </ligand>
</feature>
<evidence type="ECO:0000313" key="21">
    <source>
        <dbReference type="Proteomes" id="UP000662857"/>
    </source>
</evidence>
<dbReference type="SUPFAM" id="SSF53448">
    <property type="entry name" value="Nucleotide-diphospho-sugar transferases"/>
    <property type="match status" value="1"/>
</dbReference>
<dbReference type="NCBIfam" id="TIGR01173">
    <property type="entry name" value="glmU"/>
    <property type="match status" value="1"/>
</dbReference>
<feature type="binding site" evidence="17">
    <location>
        <begin position="3"/>
        <end position="6"/>
    </location>
    <ligand>
        <name>UDP-N-acetyl-alpha-D-glucosamine</name>
        <dbReference type="ChEBI" id="CHEBI:57705"/>
    </ligand>
</feature>
<evidence type="ECO:0000256" key="8">
    <source>
        <dbReference type="ARBA" id="ARBA00022842"/>
    </source>
</evidence>
<feature type="binding site" evidence="17">
    <location>
        <position position="379"/>
    </location>
    <ligand>
        <name>acetyl-CoA</name>
        <dbReference type="ChEBI" id="CHEBI:57288"/>
    </ligand>
</feature>
<dbReference type="GO" id="GO:0019134">
    <property type="term" value="F:glucosamine-1-phosphate N-acetyltransferase activity"/>
    <property type="evidence" value="ECO:0007669"/>
    <property type="project" value="UniProtKB-UniRule"/>
</dbReference>
<evidence type="ECO:0000256" key="2">
    <source>
        <dbReference type="ARBA" id="ARBA00007947"/>
    </source>
</evidence>
<feature type="binding site" evidence="17">
    <location>
        <position position="17"/>
    </location>
    <ligand>
        <name>UDP-N-acetyl-alpha-D-glucosamine</name>
        <dbReference type="ChEBI" id="CHEBI:57705"/>
    </ligand>
</feature>
<dbReference type="GO" id="GO:0008360">
    <property type="term" value="P:regulation of cell shape"/>
    <property type="evidence" value="ECO:0007669"/>
    <property type="project" value="UniProtKB-KW"/>
</dbReference>
<feature type="binding site" evidence="17">
    <location>
        <position position="376"/>
    </location>
    <ligand>
        <name>UDP-N-acetyl-alpha-D-glucosamine</name>
        <dbReference type="ChEBI" id="CHEBI:57705"/>
    </ligand>
</feature>
<reference evidence="20" key="1">
    <citation type="submission" date="2021-02" db="EMBL/GenBank/DDBJ databases">
        <title>Natrosporangium hydrolyticum gen. nov., sp. nov, a haloalkaliphilic actinobacterium from a soda solonchak soil.</title>
        <authorList>
            <person name="Sorokin D.Y."/>
            <person name="Khijniak T.V."/>
            <person name="Zakharycheva A.P."/>
            <person name="Boueva O.V."/>
            <person name="Ariskina E.V."/>
            <person name="Hahnke R.L."/>
            <person name="Bunk B."/>
            <person name="Sproer C."/>
            <person name="Schumann P."/>
            <person name="Evtushenko L.I."/>
            <person name="Kublanov I.V."/>
        </authorList>
    </citation>
    <scope>NUCLEOTIDE SEQUENCE</scope>
    <source>
        <strain evidence="20">DSM 106523</strain>
    </source>
</reference>
<dbReference type="EMBL" id="CP070499">
    <property type="protein sequence ID" value="QSB17092.1"/>
    <property type="molecule type" value="Genomic_DNA"/>
</dbReference>
<proteinExistence type="inferred from homology"/>
<feature type="binding site" evidence="17">
    <location>
        <position position="102"/>
    </location>
    <ligand>
        <name>Mg(2+)</name>
        <dbReference type="ChEBI" id="CHEBI:18420"/>
    </ligand>
</feature>
<comment type="pathway">
    <text evidence="17">Bacterial outer membrane biogenesis; LPS lipid A biosynthesis.</text>
</comment>
<feature type="binding site" evidence="17">
    <location>
        <begin position="75"/>
        <end position="76"/>
    </location>
    <ligand>
        <name>UDP-N-acetyl-alpha-D-glucosamine</name>
        <dbReference type="ChEBI" id="CHEBI:57705"/>
    </ligand>
</feature>
<dbReference type="UniPathway" id="UPA00973"/>
<comment type="pathway">
    <text evidence="17">Nucleotide-sugar biosynthesis; UDP-N-acetyl-alpha-D-glucosamine biosynthesis; UDP-N-acetyl-alpha-D-glucosamine from N-acetyl-alpha-D-glucosamine 1-phosphate: step 1/1.</text>
</comment>
<dbReference type="GO" id="GO:0009245">
    <property type="term" value="P:lipid A biosynthetic process"/>
    <property type="evidence" value="ECO:0007669"/>
    <property type="project" value="UniProtKB-UniRule"/>
</dbReference>
<evidence type="ECO:0000256" key="9">
    <source>
        <dbReference type="ARBA" id="ARBA00022960"/>
    </source>
</evidence>
<evidence type="ECO:0000256" key="6">
    <source>
        <dbReference type="ARBA" id="ARBA00022723"/>
    </source>
</evidence>
<keyword evidence="3 17" id="KW-0963">Cytoplasm</keyword>
<keyword evidence="10 17" id="KW-0573">Peptidoglycan synthesis</keyword>
<dbReference type="PROSITE" id="PS00101">
    <property type="entry name" value="HEXAPEP_TRANSFERASES"/>
    <property type="match status" value="1"/>
</dbReference>
<evidence type="ECO:0000256" key="15">
    <source>
        <dbReference type="ARBA" id="ARBA00048493"/>
    </source>
</evidence>
<evidence type="ECO:0000256" key="16">
    <source>
        <dbReference type="ARBA" id="ARBA00049628"/>
    </source>
</evidence>
<feature type="binding site" evidence="17">
    <location>
        <position position="350"/>
    </location>
    <ligand>
        <name>UDP-N-acetyl-alpha-D-glucosamine</name>
        <dbReference type="ChEBI" id="CHEBI:57705"/>
    </ligand>
</feature>
<evidence type="ECO:0000256" key="3">
    <source>
        <dbReference type="ARBA" id="ARBA00022490"/>
    </source>
</evidence>
<dbReference type="GO" id="GO:0006048">
    <property type="term" value="P:UDP-N-acetylglucosamine biosynthetic process"/>
    <property type="evidence" value="ECO:0007669"/>
    <property type="project" value="UniProtKB-UniPathway"/>
</dbReference>
<feature type="binding site" evidence="17">
    <location>
        <position position="227"/>
    </location>
    <ligand>
        <name>Mg(2+)</name>
        <dbReference type="ChEBI" id="CHEBI:18420"/>
    </ligand>
</feature>
<dbReference type="GO" id="GO:0009252">
    <property type="term" value="P:peptidoglycan biosynthetic process"/>
    <property type="evidence" value="ECO:0007669"/>
    <property type="project" value="UniProtKB-UniRule"/>
</dbReference>
<feature type="domain" description="MobA-like NTP transferase" evidence="19">
    <location>
        <begin position="2"/>
        <end position="130"/>
    </location>
</feature>
<evidence type="ECO:0000256" key="11">
    <source>
        <dbReference type="ARBA" id="ARBA00023268"/>
    </source>
</evidence>
<feature type="region of interest" description="Linker" evidence="17">
    <location>
        <begin position="230"/>
        <end position="250"/>
    </location>
</feature>
<evidence type="ECO:0000256" key="13">
    <source>
        <dbReference type="ARBA" id="ARBA00023316"/>
    </source>
</evidence>
<keyword evidence="6 17" id="KW-0479">Metal-binding</keyword>
<dbReference type="EC" id="2.3.1.157" evidence="17"/>
<dbReference type="UniPathway" id="UPA00113">
    <property type="reaction ID" value="UER00532"/>
</dbReference>
<feature type="binding site" evidence="17">
    <location>
        <position position="139"/>
    </location>
    <ligand>
        <name>UDP-N-acetyl-alpha-D-glucosamine</name>
        <dbReference type="ChEBI" id="CHEBI:57705"/>
    </ligand>
</feature>
<keyword evidence="12 17" id="KW-0012">Acyltransferase</keyword>
<evidence type="ECO:0000259" key="19">
    <source>
        <dbReference type="Pfam" id="PF12804"/>
    </source>
</evidence>
<evidence type="ECO:0000313" key="20">
    <source>
        <dbReference type="EMBL" id="QSB17092.1"/>
    </source>
</evidence>
<organism evidence="20 21">
    <name type="scientific">Natronosporangium hydrolyticum</name>
    <dbReference type="NCBI Taxonomy" id="2811111"/>
    <lineage>
        <taxon>Bacteria</taxon>
        <taxon>Bacillati</taxon>
        <taxon>Actinomycetota</taxon>
        <taxon>Actinomycetes</taxon>
        <taxon>Micromonosporales</taxon>
        <taxon>Micromonosporaceae</taxon>
        <taxon>Natronosporangium</taxon>
    </lineage>
</organism>
<evidence type="ECO:0000256" key="1">
    <source>
        <dbReference type="ARBA" id="ARBA00007707"/>
    </source>
</evidence>
<protein>
    <recommendedName>
        <fullName evidence="17">Bifunctional protein GlmU</fullName>
    </recommendedName>
    <domain>
        <recommendedName>
            <fullName evidence="17">UDP-N-acetylglucosamine pyrophosphorylase</fullName>
            <ecNumber evidence="17">2.7.7.23</ecNumber>
        </recommendedName>
        <alternativeName>
            <fullName evidence="17">N-acetylglucosamine-1-phosphate uridyltransferase</fullName>
        </alternativeName>
    </domain>
    <domain>
        <recommendedName>
            <fullName evidence="17">Glucosamine-1-phosphate N-acetyltransferase</fullName>
            <ecNumber evidence="17">2.3.1.157</ecNumber>
        </recommendedName>
    </domain>
</protein>
<dbReference type="GO" id="GO:0000902">
    <property type="term" value="P:cell morphogenesis"/>
    <property type="evidence" value="ECO:0007669"/>
    <property type="project" value="UniProtKB-UniRule"/>
</dbReference>
<dbReference type="Proteomes" id="UP000662857">
    <property type="component" value="Chromosome"/>
</dbReference>
<comment type="similarity">
    <text evidence="1 17">In the C-terminal section; belongs to the transferase hexapeptide repeat family.</text>
</comment>
<comment type="subcellular location">
    <subcellularLocation>
        <location evidence="17">Cytoplasm</location>
    </subcellularLocation>
</comment>
<dbReference type="CDD" id="cd03353">
    <property type="entry name" value="LbH_GlmU_C"/>
    <property type="match status" value="1"/>
</dbReference>
<comment type="similarity">
    <text evidence="2 17">In the N-terminal section; belongs to the N-acetylglucosamine-1-phosphate uridyltransferase family.</text>
</comment>
<dbReference type="GO" id="GO:0016020">
    <property type="term" value="C:membrane"/>
    <property type="evidence" value="ECO:0007669"/>
    <property type="project" value="GOC"/>
</dbReference>
<evidence type="ECO:0000256" key="7">
    <source>
        <dbReference type="ARBA" id="ARBA00022737"/>
    </source>
</evidence>
<dbReference type="InterPro" id="IPR005882">
    <property type="entry name" value="Bifunctional_GlmU"/>
</dbReference>
<comment type="cofactor">
    <cofactor evidence="17">
        <name>Mg(2+)</name>
        <dbReference type="ChEBI" id="CHEBI:18420"/>
    </cofactor>
    <text evidence="17">Binds 1 Mg(2+) ion per subunit.</text>
</comment>
<dbReference type="InterPro" id="IPR011004">
    <property type="entry name" value="Trimer_LpxA-like_sf"/>
</dbReference>
<dbReference type="NCBIfam" id="NF010932">
    <property type="entry name" value="PRK14352.1"/>
    <property type="match status" value="1"/>
</dbReference>
<comment type="function">
    <text evidence="16 17">Catalyzes the last two sequential reactions in the de novo biosynthetic pathway for UDP-N-acetylglucosamine (UDP-GlcNAc). The C-terminal domain catalyzes the transfer of acetyl group from acetyl coenzyme A to glucosamine-1-phosphate (GlcN-1-P) to produce N-acetylglucosamine-1-phosphate (GlcNAc-1-P), which is converted into UDP-GlcNAc by the transfer of uridine 5-monophosphate (from uridine 5-triphosphate), a reaction catalyzed by the N-terminal domain.</text>
</comment>
<keyword evidence="13 17" id="KW-0961">Cell wall biogenesis/degradation</keyword>
<dbReference type="InterPro" id="IPR050065">
    <property type="entry name" value="GlmU-like"/>
</dbReference>
<keyword evidence="4 17" id="KW-0808">Transferase</keyword>
<evidence type="ECO:0000256" key="5">
    <source>
        <dbReference type="ARBA" id="ARBA00022695"/>
    </source>
</evidence>
<feature type="binding site" evidence="17">
    <location>
        <position position="169"/>
    </location>
    <ligand>
        <name>UDP-N-acetyl-alpha-D-glucosamine</name>
        <dbReference type="ChEBI" id="CHEBI:57705"/>
    </ligand>
</feature>
<gene>
    <name evidence="17 20" type="primary">glmU</name>
    <name evidence="20" type="ORF">JQS43_03565</name>
</gene>
<dbReference type="KEGG" id="nhy:JQS43_03565"/>
<comment type="catalytic activity">
    <reaction evidence="14 17">
        <text>alpha-D-glucosamine 1-phosphate + acetyl-CoA = N-acetyl-alpha-D-glucosamine 1-phosphate + CoA + H(+)</text>
        <dbReference type="Rhea" id="RHEA:13725"/>
        <dbReference type="ChEBI" id="CHEBI:15378"/>
        <dbReference type="ChEBI" id="CHEBI:57287"/>
        <dbReference type="ChEBI" id="CHEBI:57288"/>
        <dbReference type="ChEBI" id="CHEBI:57776"/>
        <dbReference type="ChEBI" id="CHEBI:58516"/>
        <dbReference type="EC" id="2.3.1.157"/>
    </reaction>
</comment>
<dbReference type="InterPro" id="IPR018357">
    <property type="entry name" value="Hexapep_transf_CS"/>
</dbReference>
<keyword evidence="21" id="KW-1185">Reference proteome</keyword>
<feature type="region of interest" description="N-acetyltransferase" evidence="17">
    <location>
        <begin position="251"/>
        <end position="477"/>
    </location>
</feature>
<keyword evidence="5 17" id="KW-0548">Nucleotidyltransferase</keyword>
<dbReference type="AlphaFoldDB" id="A0A895YM96"/>
<feature type="binding site" evidence="17">
    <location>
        <position position="70"/>
    </location>
    <ligand>
        <name>UDP-N-acetyl-alpha-D-glucosamine</name>
        <dbReference type="ChEBI" id="CHEBI:57705"/>
    </ligand>
</feature>
<dbReference type="SUPFAM" id="SSF51161">
    <property type="entry name" value="Trimeric LpxA-like enzymes"/>
    <property type="match status" value="1"/>
</dbReference>
<feature type="binding site" evidence="17">
    <location>
        <position position="154"/>
    </location>
    <ligand>
        <name>UDP-N-acetyl-alpha-D-glucosamine</name>
        <dbReference type="ChEBI" id="CHEBI:57705"/>
    </ligand>
</feature>
<evidence type="ECO:0000256" key="18">
    <source>
        <dbReference type="SAM" id="MobiDB-lite"/>
    </source>
</evidence>
<keyword evidence="7 17" id="KW-0677">Repeat</keyword>
<dbReference type="Pfam" id="PF12804">
    <property type="entry name" value="NTP_transf_3"/>
    <property type="match status" value="1"/>
</dbReference>
<dbReference type="HAMAP" id="MF_01631">
    <property type="entry name" value="GlmU"/>
    <property type="match status" value="1"/>
</dbReference>
<evidence type="ECO:0000256" key="17">
    <source>
        <dbReference type="HAMAP-Rule" id="MF_01631"/>
    </source>
</evidence>
<feature type="binding site" evidence="17">
    <location>
        <begin position="385"/>
        <end position="386"/>
    </location>
    <ligand>
        <name>acetyl-CoA</name>
        <dbReference type="ChEBI" id="CHEBI:57288"/>
    </ligand>
</feature>
<evidence type="ECO:0000256" key="4">
    <source>
        <dbReference type="ARBA" id="ARBA00022679"/>
    </source>
</evidence>
<dbReference type="GO" id="GO:0071555">
    <property type="term" value="P:cell wall organization"/>
    <property type="evidence" value="ECO:0007669"/>
    <property type="project" value="UniProtKB-KW"/>
</dbReference>
<dbReference type="GO" id="GO:0005737">
    <property type="term" value="C:cytoplasm"/>
    <property type="evidence" value="ECO:0007669"/>
    <property type="project" value="UniProtKB-SubCell"/>
</dbReference>
<dbReference type="GO" id="GO:0000287">
    <property type="term" value="F:magnesium ion binding"/>
    <property type="evidence" value="ECO:0007669"/>
    <property type="project" value="UniProtKB-UniRule"/>
</dbReference>
<evidence type="ECO:0000256" key="12">
    <source>
        <dbReference type="ARBA" id="ARBA00023315"/>
    </source>
</evidence>
<feature type="binding site" evidence="17">
    <location>
        <position position="332"/>
    </location>
    <ligand>
        <name>UDP-N-acetyl-alpha-D-glucosamine</name>
        <dbReference type="ChEBI" id="CHEBI:57705"/>
    </ligand>
</feature>
<comment type="subunit">
    <text evidence="17">Homotrimer.</text>
</comment>
<accession>A0A895YM96</accession>
<evidence type="ECO:0000256" key="10">
    <source>
        <dbReference type="ARBA" id="ARBA00022984"/>
    </source>
</evidence>
<dbReference type="Gene3D" id="3.90.550.10">
    <property type="entry name" value="Spore Coat Polysaccharide Biosynthesis Protein SpsA, Chain A"/>
    <property type="match status" value="1"/>
</dbReference>